<proteinExistence type="inferred from homology"/>
<evidence type="ECO:0000256" key="1">
    <source>
        <dbReference type="ARBA" id="ARBA00035644"/>
    </source>
</evidence>
<dbReference type="InterPro" id="IPR039374">
    <property type="entry name" value="SIP_fam"/>
</dbReference>
<comment type="similarity">
    <text evidence="1">Belongs to the SIP oxidoreductase family.</text>
</comment>
<dbReference type="AlphaFoldDB" id="A0AAP2GKW3"/>
<dbReference type="InterPro" id="IPR017938">
    <property type="entry name" value="Riboflavin_synthase-like_b-brl"/>
</dbReference>
<dbReference type="RefSeq" id="WP_254093181.1">
    <property type="nucleotide sequence ID" value="NZ_JAHESC010000051.1"/>
</dbReference>
<dbReference type="InterPro" id="IPR017927">
    <property type="entry name" value="FAD-bd_FR_type"/>
</dbReference>
<dbReference type="GO" id="GO:0016491">
    <property type="term" value="F:oxidoreductase activity"/>
    <property type="evidence" value="ECO:0007669"/>
    <property type="project" value="InterPro"/>
</dbReference>
<dbReference type="Pfam" id="PF04954">
    <property type="entry name" value="SIP"/>
    <property type="match status" value="1"/>
</dbReference>
<evidence type="ECO:0000259" key="2">
    <source>
        <dbReference type="PROSITE" id="PS51384"/>
    </source>
</evidence>
<dbReference type="EMBL" id="JAHESC010000051">
    <property type="protein sequence ID" value="MBT1689960.1"/>
    <property type="molecule type" value="Genomic_DNA"/>
</dbReference>
<dbReference type="Proteomes" id="UP001319180">
    <property type="component" value="Unassembled WGS sequence"/>
</dbReference>
<dbReference type="InterPro" id="IPR007037">
    <property type="entry name" value="SIP_rossman_dom"/>
</dbReference>
<accession>A0AAP2GKW3</accession>
<dbReference type="InterPro" id="IPR039261">
    <property type="entry name" value="FNR_nucleotide-bd"/>
</dbReference>
<dbReference type="Pfam" id="PF08021">
    <property type="entry name" value="FAD_binding_9"/>
    <property type="match status" value="1"/>
</dbReference>
<dbReference type="Gene3D" id="2.40.30.10">
    <property type="entry name" value="Translation factors"/>
    <property type="match status" value="1"/>
</dbReference>
<dbReference type="SUPFAM" id="SSF63380">
    <property type="entry name" value="Riboflavin synthase domain-like"/>
    <property type="match status" value="1"/>
</dbReference>
<dbReference type="CDD" id="cd06193">
    <property type="entry name" value="siderophore_interacting"/>
    <property type="match status" value="1"/>
</dbReference>
<dbReference type="PROSITE" id="PS51384">
    <property type="entry name" value="FAD_FR"/>
    <property type="match status" value="1"/>
</dbReference>
<dbReference type="InterPro" id="IPR013113">
    <property type="entry name" value="SIP_FAD-bd"/>
</dbReference>
<dbReference type="Gene3D" id="3.40.50.80">
    <property type="entry name" value="Nucleotide-binding domain of ferredoxin-NADP reductase (FNR) module"/>
    <property type="match status" value="1"/>
</dbReference>
<name>A0AAP2GKW3_9BACT</name>
<sequence>MPRVPKWLGDTMDAVFSHYVHAVTVAETEYIHPDLRRVCFTGDFQRIDFKVTQAVAFRVTDTHYRNYTPVTFDAVKGQCSVYFYLHAGGPGSRFARQLQVGDTVKMVEPRGRSLYRTDSKYHFFFGDETSLGLFSSLTHQVHANNQEYFGVLELRDTCTALPEQAGLMLDIVPRSETPAANAIHYIDTLHERVWQVWHTAVFYLTGNAHSIRAFRKALLGRGVAEKNIVVQPYWAEGKEGL</sequence>
<dbReference type="PANTHER" id="PTHR30157:SF0">
    <property type="entry name" value="NADPH-DEPENDENT FERRIC-CHELATE REDUCTASE"/>
    <property type="match status" value="1"/>
</dbReference>
<comment type="caution">
    <text evidence="3">The sequence shown here is derived from an EMBL/GenBank/DDBJ whole genome shotgun (WGS) entry which is preliminary data.</text>
</comment>
<keyword evidence="4" id="KW-1185">Reference proteome</keyword>
<feature type="domain" description="FAD-binding FR-type" evidence="2">
    <location>
        <begin position="18"/>
        <end position="116"/>
    </location>
</feature>
<dbReference type="PANTHER" id="PTHR30157">
    <property type="entry name" value="FERRIC REDUCTASE, NADPH-DEPENDENT"/>
    <property type="match status" value="1"/>
</dbReference>
<protein>
    <submittedName>
        <fullName evidence="3">Siderophore-interacting protein</fullName>
    </submittedName>
</protein>
<reference evidence="3 4" key="1">
    <citation type="submission" date="2021-05" db="EMBL/GenBank/DDBJ databases">
        <title>A Polyphasic approach of four new species of the genus Ohtaekwangia: Ohtaekwangia histidinii sp. nov., Ohtaekwangia cretensis sp. nov., Ohtaekwangia indiensis sp. nov., Ohtaekwangia reichenbachii sp. nov. from diverse environment.</title>
        <authorList>
            <person name="Octaviana S."/>
        </authorList>
    </citation>
    <scope>NUCLEOTIDE SEQUENCE [LARGE SCALE GENOMIC DNA]</scope>
    <source>
        <strain evidence="3 4">PWU37</strain>
    </source>
</reference>
<gene>
    <name evidence="3" type="ORF">KK078_25580</name>
</gene>
<evidence type="ECO:0000313" key="4">
    <source>
        <dbReference type="Proteomes" id="UP001319180"/>
    </source>
</evidence>
<organism evidence="3 4">
    <name type="scientific">Dawidia soli</name>
    <dbReference type="NCBI Taxonomy" id="2782352"/>
    <lineage>
        <taxon>Bacteria</taxon>
        <taxon>Pseudomonadati</taxon>
        <taxon>Bacteroidota</taxon>
        <taxon>Cytophagia</taxon>
        <taxon>Cytophagales</taxon>
        <taxon>Chryseotaleaceae</taxon>
        <taxon>Dawidia</taxon>
    </lineage>
</organism>
<evidence type="ECO:0000313" key="3">
    <source>
        <dbReference type="EMBL" id="MBT1689960.1"/>
    </source>
</evidence>